<dbReference type="PANTHER" id="PTHR15090:SF0">
    <property type="entry name" value="SEQUESTOSOME-1"/>
    <property type="match status" value="1"/>
</dbReference>
<evidence type="ECO:0000313" key="7">
    <source>
        <dbReference type="Proteomes" id="UP000192578"/>
    </source>
</evidence>
<dbReference type="InterPro" id="IPR052260">
    <property type="entry name" value="Autophagy_Rcpt_SigReg"/>
</dbReference>
<keyword evidence="7" id="KW-1185">Reference proteome</keyword>
<feature type="region of interest" description="Disordered" evidence="4">
    <location>
        <begin position="143"/>
        <end position="174"/>
    </location>
</feature>
<feature type="domain" description="PB1" evidence="5">
    <location>
        <begin position="1"/>
        <end position="81"/>
    </location>
</feature>
<dbReference type="SMART" id="SM00291">
    <property type="entry name" value="ZnF_ZZ"/>
    <property type="match status" value="1"/>
</dbReference>
<feature type="region of interest" description="Disordered" evidence="4">
    <location>
        <begin position="218"/>
        <end position="258"/>
    </location>
</feature>
<evidence type="ECO:0000313" key="6">
    <source>
        <dbReference type="EMBL" id="OQV13463.1"/>
    </source>
</evidence>
<dbReference type="EMBL" id="MTYJ01000123">
    <property type="protein sequence ID" value="OQV13463.1"/>
    <property type="molecule type" value="Genomic_DNA"/>
</dbReference>
<dbReference type="InterPro" id="IPR000433">
    <property type="entry name" value="Znf_ZZ"/>
</dbReference>
<dbReference type="GO" id="GO:0007032">
    <property type="term" value="P:endosome organization"/>
    <property type="evidence" value="ECO:0007669"/>
    <property type="project" value="TreeGrafter"/>
</dbReference>
<dbReference type="GO" id="GO:0070530">
    <property type="term" value="F:K63-linked polyubiquitin modification-dependent protein binding"/>
    <property type="evidence" value="ECO:0007669"/>
    <property type="project" value="TreeGrafter"/>
</dbReference>
<sequence length="412" mass="45426">MATQVKLRIEPDQEIRRFNLEANATFELLRQRVEGLVGHANFRIEWKDPEGDMVVLSSADELAVAKEVLNNDLLRLFVRPTKTAAAGGEKEVHRGATCDGVIAGDRFKCSLGPDFDLCEGCHGKGTHPEHDMLVIRALRSSETELASGTATPQEQKQPEQPQTEEEKAEQQKGTNAVASVVNAVAEAVTVLSDVVTEFVEELTAKAESENGWTHLEAENVEGDQQKPPAEKESQDEQTAKDQKDDPNHLGNFKTGDKNYSLDNELSEWMEANYEAKDGGKKGYTTQVTSLCLHFRRFLESKGFAQPDKEVLEKNLDIMLQDRFHIKRSTINGSGVSVYYGIALKKTGETDFIKLTGEDVSFIQRAYTKPVRRGKTAQKTSGAPVPATTTTSNSESTGQSFSVLTVVTVSNEM</sequence>
<evidence type="ECO:0000256" key="2">
    <source>
        <dbReference type="ARBA" id="ARBA00022771"/>
    </source>
</evidence>
<feature type="compositionally biased region" description="Polar residues" evidence="4">
    <location>
        <begin position="376"/>
        <end position="396"/>
    </location>
</feature>
<name>A0A1W0WEB6_HYPEX</name>
<dbReference type="InterPro" id="IPR000270">
    <property type="entry name" value="PB1_dom"/>
</dbReference>
<keyword evidence="3" id="KW-0862">Zinc</keyword>
<dbReference type="SMART" id="SM00666">
    <property type="entry name" value="PB1"/>
    <property type="match status" value="1"/>
</dbReference>
<dbReference type="Pfam" id="PF00569">
    <property type="entry name" value="ZZ"/>
    <property type="match status" value="1"/>
</dbReference>
<dbReference type="InterPro" id="IPR043145">
    <property type="entry name" value="Znf_ZZ_sf"/>
</dbReference>
<feature type="compositionally biased region" description="Low complexity" evidence="4">
    <location>
        <begin position="149"/>
        <end position="161"/>
    </location>
</feature>
<dbReference type="GO" id="GO:0008270">
    <property type="term" value="F:zinc ion binding"/>
    <property type="evidence" value="ECO:0007669"/>
    <property type="project" value="UniProtKB-KW"/>
</dbReference>
<dbReference type="Gene3D" id="3.10.20.90">
    <property type="entry name" value="Phosphatidylinositol 3-kinase Catalytic Subunit, Chain A, domain 1"/>
    <property type="match status" value="1"/>
</dbReference>
<gene>
    <name evidence="6" type="ORF">BV898_12315</name>
</gene>
<protein>
    <recommendedName>
        <fullName evidence="5">PB1 domain-containing protein</fullName>
    </recommendedName>
</protein>
<reference evidence="7" key="1">
    <citation type="submission" date="2017-01" db="EMBL/GenBank/DDBJ databases">
        <title>Comparative genomics of anhydrobiosis in the tardigrade Hypsibius dujardini.</title>
        <authorList>
            <person name="Yoshida Y."/>
            <person name="Koutsovoulos G."/>
            <person name="Laetsch D."/>
            <person name="Stevens L."/>
            <person name="Kumar S."/>
            <person name="Horikawa D."/>
            <person name="Ishino K."/>
            <person name="Komine S."/>
            <person name="Tomita M."/>
            <person name="Blaxter M."/>
            <person name="Arakawa K."/>
        </authorList>
    </citation>
    <scope>NUCLEOTIDE SEQUENCE [LARGE SCALE GENOMIC DNA]</scope>
    <source>
        <strain evidence="7">Z151</strain>
    </source>
</reference>
<evidence type="ECO:0000256" key="1">
    <source>
        <dbReference type="ARBA" id="ARBA00022723"/>
    </source>
</evidence>
<organism evidence="6 7">
    <name type="scientific">Hypsibius exemplaris</name>
    <name type="common">Freshwater tardigrade</name>
    <dbReference type="NCBI Taxonomy" id="2072580"/>
    <lineage>
        <taxon>Eukaryota</taxon>
        <taxon>Metazoa</taxon>
        <taxon>Ecdysozoa</taxon>
        <taxon>Tardigrada</taxon>
        <taxon>Eutardigrada</taxon>
        <taxon>Parachela</taxon>
        <taxon>Hypsibioidea</taxon>
        <taxon>Hypsibiidae</taxon>
        <taxon>Hypsibius</taxon>
    </lineage>
</organism>
<dbReference type="SUPFAM" id="SSF57850">
    <property type="entry name" value="RING/U-box"/>
    <property type="match status" value="1"/>
</dbReference>
<dbReference type="CDD" id="cd02340">
    <property type="entry name" value="ZZ_NBR1_like"/>
    <property type="match status" value="1"/>
</dbReference>
<evidence type="ECO:0000256" key="4">
    <source>
        <dbReference type="SAM" id="MobiDB-lite"/>
    </source>
</evidence>
<dbReference type="GO" id="GO:0016235">
    <property type="term" value="C:aggresome"/>
    <property type="evidence" value="ECO:0007669"/>
    <property type="project" value="TreeGrafter"/>
</dbReference>
<accession>A0A1W0WEB6</accession>
<dbReference type="GO" id="GO:0000423">
    <property type="term" value="P:mitophagy"/>
    <property type="evidence" value="ECO:0007669"/>
    <property type="project" value="TreeGrafter"/>
</dbReference>
<dbReference type="InterPro" id="IPR053793">
    <property type="entry name" value="PB1-like"/>
</dbReference>
<evidence type="ECO:0000259" key="5">
    <source>
        <dbReference type="PROSITE" id="PS51745"/>
    </source>
</evidence>
<dbReference type="AlphaFoldDB" id="A0A1W0WEB6"/>
<evidence type="ECO:0000256" key="3">
    <source>
        <dbReference type="ARBA" id="ARBA00022833"/>
    </source>
</evidence>
<keyword evidence="1" id="KW-0479">Metal-binding</keyword>
<comment type="caution">
    <text evidence="6">The sequence shown here is derived from an EMBL/GenBank/DDBJ whole genome shotgun (WGS) entry which is preliminary data.</text>
</comment>
<feature type="compositionally biased region" description="Basic and acidic residues" evidence="4">
    <location>
        <begin position="228"/>
        <end position="247"/>
    </location>
</feature>
<proteinExistence type="predicted"/>
<dbReference type="OrthoDB" id="441278at2759"/>
<dbReference type="Gene3D" id="3.30.60.90">
    <property type="match status" value="1"/>
</dbReference>
<dbReference type="GO" id="GO:0044753">
    <property type="term" value="C:amphisome"/>
    <property type="evidence" value="ECO:0007669"/>
    <property type="project" value="TreeGrafter"/>
</dbReference>
<dbReference type="PROSITE" id="PS51745">
    <property type="entry name" value="PB1"/>
    <property type="match status" value="1"/>
</dbReference>
<dbReference type="PANTHER" id="PTHR15090">
    <property type="entry name" value="SEQUESTOSOME 1-RELATED"/>
    <property type="match status" value="1"/>
</dbReference>
<dbReference type="GO" id="GO:0005080">
    <property type="term" value="F:protein kinase C binding"/>
    <property type="evidence" value="ECO:0007669"/>
    <property type="project" value="TreeGrafter"/>
</dbReference>
<dbReference type="Pfam" id="PF00564">
    <property type="entry name" value="PB1"/>
    <property type="match status" value="1"/>
</dbReference>
<dbReference type="SUPFAM" id="SSF54277">
    <property type="entry name" value="CAD &amp; PB1 domains"/>
    <property type="match status" value="1"/>
</dbReference>
<feature type="region of interest" description="Disordered" evidence="4">
    <location>
        <begin position="372"/>
        <end position="396"/>
    </location>
</feature>
<keyword evidence="2" id="KW-0863">Zinc-finger</keyword>
<dbReference type="GO" id="GO:0035973">
    <property type="term" value="P:aggrephagy"/>
    <property type="evidence" value="ECO:0007669"/>
    <property type="project" value="TreeGrafter"/>
</dbReference>
<dbReference type="Proteomes" id="UP000192578">
    <property type="component" value="Unassembled WGS sequence"/>
</dbReference>